<reference evidence="5" key="1">
    <citation type="journal article" date="2011" name="J. Bacteriol.">
        <title>Genome sequences of eight morphologically diverse alphaproteobacteria.</title>
        <authorList>
            <consortium name="US DOE Joint Genome Institute"/>
            <person name="Brown P.J."/>
            <person name="Kysela D.T."/>
            <person name="Buechlein A."/>
            <person name="Hemmerich C."/>
            <person name="Brun Y.V."/>
        </authorList>
    </citation>
    <scope>NUCLEOTIDE SEQUENCE [LARGE SCALE GENOMIC DNA]</scope>
    <source>
        <strain evidence="5">ATCC 51888 / DSM 1869 / NCIB 11706 / TK 0415</strain>
    </source>
</reference>
<evidence type="ECO:0000256" key="2">
    <source>
        <dbReference type="PROSITE-ProRule" id="PRU00284"/>
    </source>
</evidence>
<dbReference type="PRINTS" id="PR00260">
    <property type="entry name" value="CHEMTRNSDUCR"/>
</dbReference>
<keyword evidence="5" id="KW-1185">Reference proteome</keyword>
<dbReference type="GO" id="GO:0004888">
    <property type="term" value="F:transmembrane signaling receptor activity"/>
    <property type="evidence" value="ECO:0007669"/>
    <property type="project" value="InterPro"/>
</dbReference>
<accession>D8JQ08</accession>
<sequence>MTGRRSNSRESITAPVVILHEAAAQCGHLAAQTLDAAETQNRLIEETNQRTSSLAESLRAANQGLETCSANATNIQTETRDALRSMSDALDGDFSALTEIISRKSEDTKKILATIVEIGHQIKILSINARIEAARAGEAGRGFAVVANEVGRLAETTMDHAKEAEVLLNFADVEAQIDKSAHEFRSAVTSVRQSSDDSLGRVSATIDEMTHNLADVADNNKVIDELVDMQRTAGRRLRARLGWALQELDDVASATANADDANEPLLDVARRWKLSPATDRLEQIKRRGVLRVGVEPGFVGLSFRRRPREPLMGLDVDYARAYAQSIGVTCEFVEYPWDALTGLLHVGIKEGEQPVDVIWSALPPNATYRQVAYSDTYTYLPFVLARRVGDMRIRKLDDLDGKVLGIINDPGAFEVLDTYGVRWSANKDKPGRKISLANLVAYSDQGRIHDCLAEGKVDAFCVDLPIYHWACSNPSSPWFGKIEILPGNLASKLYYYTVAVAASPASASLLKSVNAFIGSFRASSRCNQIEQQWQGRVHDGTHCYRDEPGNLLGEAELSAWLAQSQMS</sequence>
<dbReference type="SMART" id="SM00283">
    <property type="entry name" value="MA"/>
    <property type="match status" value="1"/>
</dbReference>
<name>D8JQ08_HYPDA</name>
<dbReference type="AlphaFoldDB" id="D8JQ08"/>
<evidence type="ECO:0000313" key="4">
    <source>
        <dbReference type="EMBL" id="ADJ21929.1"/>
    </source>
</evidence>
<dbReference type="Pfam" id="PF00015">
    <property type="entry name" value="MCPsignal"/>
    <property type="match status" value="1"/>
</dbReference>
<dbReference type="eggNOG" id="COG0840">
    <property type="taxonomic scope" value="Bacteria"/>
</dbReference>
<evidence type="ECO:0000259" key="3">
    <source>
        <dbReference type="PROSITE" id="PS50111"/>
    </source>
</evidence>
<dbReference type="EMBL" id="CP002083">
    <property type="protein sequence ID" value="ADJ21929.1"/>
    <property type="molecule type" value="Genomic_DNA"/>
</dbReference>
<dbReference type="InterPro" id="IPR004089">
    <property type="entry name" value="MCPsignal_dom"/>
</dbReference>
<dbReference type="OrthoDB" id="7248418at2"/>
<dbReference type="Gene3D" id="1.10.287.950">
    <property type="entry name" value="Methyl-accepting chemotaxis protein"/>
    <property type="match status" value="1"/>
</dbReference>
<dbReference type="PROSITE" id="PS50111">
    <property type="entry name" value="CHEMOTAXIS_TRANSDUC_2"/>
    <property type="match status" value="1"/>
</dbReference>
<keyword evidence="1" id="KW-0732">Signal</keyword>
<dbReference type="eggNOG" id="COG0834">
    <property type="taxonomic scope" value="Bacteria"/>
</dbReference>
<proteinExistence type="predicted"/>
<dbReference type="KEGG" id="hdn:Hden_0102"/>
<dbReference type="Gene3D" id="3.40.190.10">
    <property type="entry name" value="Periplasmic binding protein-like II"/>
    <property type="match status" value="2"/>
</dbReference>
<organism evidence="4 5">
    <name type="scientific">Hyphomicrobium denitrificans (strain ATCC 51888 / DSM 1869 / NCIMB 11706 / TK 0415)</name>
    <dbReference type="NCBI Taxonomy" id="582899"/>
    <lineage>
        <taxon>Bacteria</taxon>
        <taxon>Pseudomonadati</taxon>
        <taxon>Pseudomonadota</taxon>
        <taxon>Alphaproteobacteria</taxon>
        <taxon>Hyphomicrobiales</taxon>
        <taxon>Hyphomicrobiaceae</taxon>
        <taxon>Hyphomicrobium</taxon>
    </lineage>
</organism>
<keyword evidence="2" id="KW-0807">Transducer</keyword>
<dbReference type="InterPro" id="IPR004090">
    <property type="entry name" value="Chemotax_Me-accpt_rcpt"/>
</dbReference>
<dbReference type="Proteomes" id="UP000002033">
    <property type="component" value="Chromosome"/>
</dbReference>
<dbReference type="SUPFAM" id="SSF53850">
    <property type="entry name" value="Periplasmic binding protein-like II"/>
    <property type="match status" value="1"/>
</dbReference>
<dbReference type="GO" id="GO:0006935">
    <property type="term" value="P:chemotaxis"/>
    <property type="evidence" value="ECO:0007669"/>
    <property type="project" value="InterPro"/>
</dbReference>
<feature type="domain" description="Methyl-accepting transducer" evidence="3">
    <location>
        <begin position="8"/>
        <end position="168"/>
    </location>
</feature>
<protein>
    <submittedName>
        <fullName evidence="4">Methyl-accepting chemotaxis sensory transducer</fullName>
    </submittedName>
</protein>
<evidence type="ECO:0000256" key="1">
    <source>
        <dbReference type="ARBA" id="ARBA00022729"/>
    </source>
</evidence>
<dbReference type="RefSeq" id="WP_013214148.1">
    <property type="nucleotide sequence ID" value="NC_014313.1"/>
</dbReference>
<dbReference type="InterPro" id="IPR001638">
    <property type="entry name" value="Solute-binding_3/MltF_N"/>
</dbReference>
<dbReference type="Pfam" id="PF00497">
    <property type="entry name" value="SBP_bac_3"/>
    <property type="match status" value="1"/>
</dbReference>
<dbReference type="STRING" id="582899.Hden_0102"/>
<evidence type="ECO:0000313" key="5">
    <source>
        <dbReference type="Proteomes" id="UP000002033"/>
    </source>
</evidence>
<dbReference type="PANTHER" id="PTHR35936:SF17">
    <property type="entry name" value="ARGININE-BINDING EXTRACELLULAR PROTEIN ARTP"/>
    <property type="match status" value="1"/>
</dbReference>
<gene>
    <name evidence="4" type="ordered locus">Hden_0102</name>
</gene>
<dbReference type="SUPFAM" id="SSF58104">
    <property type="entry name" value="Methyl-accepting chemotaxis protein (MCP) signaling domain"/>
    <property type="match status" value="1"/>
</dbReference>
<dbReference type="GO" id="GO:0007165">
    <property type="term" value="P:signal transduction"/>
    <property type="evidence" value="ECO:0007669"/>
    <property type="project" value="UniProtKB-KW"/>
</dbReference>
<dbReference type="HOGENOM" id="CLU_446133_0_0_5"/>
<dbReference type="PANTHER" id="PTHR35936">
    <property type="entry name" value="MEMBRANE-BOUND LYTIC MUREIN TRANSGLYCOSYLASE F"/>
    <property type="match status" value="1"/>
</dbReference>
<dbReference type="GO" id="GO:0016020">
    <property type="term" value="C:membrane"/>
    <property type="evidence" value="ECO:0007669"/>
    <property type="project" value="InterPro"/>
</dbReference>
<dbReference type="SMART" id="SM00062">
    <property type="entry name" value="PBPb"/>
    <property type="match status" value="1"/>
</dbReference>